<reference evidence="2 3" key="1">
    <citation type="submission" date="2013-09" db="EMBL/GenBank/DDBJ databases">
        <title>Whole genome sequencing of Halarchaeum acidiphilum strain MH1-52-1.</title>
        <authorList>
            <person name="Shimane Y."/>
            <person name="Minegishi H."/>
            <person name="Nishi S."/>
            <person name="Echigo A."/>
            <person name="Shuto A."/>
            <person name="Konishi M."/>
            <person name="Ito T."/>
            <person name="Ohkuma M."/>
            <person name="Ohta Y."/>
            <person name="Nagano Y."/>
            <person name="Tsubouchi T."/>
            <person name="Mori K."/>
            <person name="Usui K."/>
            <person name="Kamekura M."/>
            <person name="Usami R."/>
            <person name="Takaki Y."/>
            <person name="Hatada Y."/>
        </authorList>
    </citation>
    <scope>NUCLEOTIDE SEQUENCE [LARGE SCALE GENOMIC DNA]</scope>
    <source>
        <strain evidence="2 3">JCM 16109</strain>
    </source>
</reference>
<organism evidence="2 3">
    <name type="scientific">Halarchaeum acidiphilum MH1-52-1</name>
    <dbReference type="NCBI Taxonomy" id="1261545"/>
    <lineage>
        <taxon>Archaea</taxon>
        <taxon>Methanobacteriati</taxon>
        <taxon>Methanobacteriota</taxon>
        <taxon>Stenosarchaea group</taxon>
        <taxon>Halobacteria</taxon>
        <taxon>Halobacteriales</taxon>
        <taxon>Halobacteriaceae</taxon>
    </lineage>
</organism>
<comment type="caution">
    <text evidence="2">The sequence shown here is derived from an EMBL/GenBank/DDBJ whole genome shotgun (WGS) entry which is preliminary data.</text>
</comment>
<accession>U3AGG9</accession>
<proteinExistence type="predicted"/>
<feature type="compositionally biased region" description="Polar residues" evidence="1">
    <location>
        <begin position="17"/>
        <end position="27"/>
    </location>
</feature>
<keyword evidence="3" id="KW-1185">Reference proteome</keyword>
<dbReference type="Proteomes" id="UP000016986">
    <property type="component" value="Unassembled WGS sequence"/>
</dbReference>
<evidence type="ECO:0000313" key="2">
    <source>
        <dbReference type="EMBL" id="GAD53883.1"/>
    </source>
</evidence>
<protein>
    <submittedName>
        <fullName evidence="2">Uncharacterized protein</fullName>
    </submittedName>
</protein>
<dbReference type="AlphaFoldDB" id="U3AGG9"/>
<dbReference type="EMBL" id="BATA01000123">
    <property type="protein sequence ID" value="GAD53883.1"/>
    <property type="molecule type" value="Genomic_DNA"/>
</dbReference>
<gene>
    <name evidence="2" type="ORF">MBEHAL_2643</name>
</gene>
<sequence length="57" mass="6326">MDRRGRIGGRLGRCAGFSSSARRSPLSQGIPDEDETPERITRAARDALARLAESRLW</sequence>
<name>U3AGG9_9EURY</name>
<feature type="region of interest" description="Disordered" evidence="1">
    <location>
        <begin position="1"/>
        <end position="39"/>
    </location>
</feature>
<evidence type="ECO:0000313" key="3">
    <source>
        <dbReference type="Proteomes" id="UP000016986"/>
    </source>
</evidence>
<evidence type="ECO:0000256" key="1">
    <source>
        <dbReference type="SAM" id="MobiDB-lite"/>
    </source>
</evidence>